<organism evidence="2 3">
    <name type="scientific">Methylobacterium jeotgali</name>
    <dbReference type="NCBI Taxonomy" id="381630"/>
    <lineage>
        <taxon>Bacteria</taxon>
        <taxon>Pseudomonadati</taxon>
        <taxon>Pseudomonadota</taxon>
        <taxon>Alphaproteobacteria</taxon>
        <taxon>Hyphomicrobiales</taxon>
        <taxon>Methylobacteriaceae</taxon>
        <taxon>Methylobacterium</taxon>
    </lineage>
</organism>
<sequence length="126" mass="13759">MSAKPVRLRLSRVSGFSLQDHSRTTNGLPAVVVARPTKWGNPFKSAPAYSHDYCTLPEITDAGAVSLYRERMEQMAKSWPSVREMLAELRGHNLACWCRPGAPCHADVLLALANGPLCDEPLAAAE</sequence>
<evidence type="ECO:0000313" key="2">
    <source>
        <dbReference type="EMBL" id="GJE06368.1"/>
    </source>
</evidence>
<dbReference type="InterPro" id="IPR025475">
    <property type="entry name" value="DUF4326"/>
</dbReference>
<gene>
    <name evidence="2" type="ORF">AOPFMNJM_1684</name>
</gene>
<proteinExistence type="predicted"/>
<keyword evidence="3" id="KW-1185">Reference proteome</keyword>
<comment type="caution">
    <text evidence="2">The sequence shown here is derived from an EMBL/GenBank/DDBJ whole genome shotgun (WGS) entry which is preliminary data.</text>
</comment>
<reference evidence="2" key="2">
    <citation type="submission" date="2021-08" db="EMBL/GenBank/DDBJ databases">
        <authorList>
            <person name="Tani A."/>
            <person name="Ola A."/>
            <person name="Ogura Y."/>
            <person name="Katsura K."/>
            <person name="Hayashi T."/>
        </authorList>
    </citation>
    <scope>NUCLEOTIDE SEQUENCE</scope>
    <source>
        <strain evidence="2">LMG 23639</strain>
    </source>
</reference>
<evidence type="ECO:0000313" key="3">
    <source>
        <dbReference type="Proteomes" id="UP001055102"/>
    </source>
</evidence>
<dbReference type="Pfam" id="PF14216">
    <property type="entry name" value="DUF4326"/>
    <property type="match status" value="1"/>
</dbReference>
<accession>A0ABQ4SWU9</accession>
<protein>
    <recommendedName>
        <fullName evidence="1">DUF4326 domain-containing protein</fullName>
    </recommendedName>
</protein>
<dbReference type="EMBL" id="BPQR01000027">
    <property type="protein sequence ID" value="GJE06368.1"/>
    <property type="molecule type" value="Genomic_DNA"/>
</dbReference>
<feature type="domain" description="DUF4326" evidence="1">
    <location>
        <begin position="28"/>
        <end position="110"/>
    </location>
</feature>
<name>A0ABQ4SWU9_9HYPH</name>
<dbReference type="Proteomes" id="UP001055102">
    <property type="component" value="Unassembled WGS sequence"/>
</dbReference>
<dbReference type="RefSeq" id="WP_238275041.1">
    <property type="nucleotide sequence ID" value="NZ_BPQR01000027.1"/>
</dbReference>
<reference evidence="2" key="1">
    <citation type="journal article" date="2021" name="Front. Microbiol.">
        <title>Comprehensive Comparative Genomics and Phenotyping of Methylobacterium Species.</title>
        <authorList>
            <person name="Alessa O."/>
            <person name="Ogura Y."/>
            <person name="Fujitani Y."/>
            <person name="Takami H."/>
            <person name="Hayashi T."/>
            <person name="Sahin N."/>
            <person name="Tani A."/>
        </authorList>
    </citation>
    <scope>NUCLEOTIDE SEQUENCE</scope>
    <source>
        <strain evidence="2">LMG 23639</strain>
    </source>
</reference>
<evidence type="ECO:0000259" key="1">
    <source>
        <dbReference type="Pfam" id="PF14216"/>
    </source>
</evidence>